<dbReference type="InterPro" id="IPR015946">
    <property type="entry name" value="KH_dom-like_a/b"/>
</dbReference>
<evidence type="ECO:0000313" key="3">
    <source>
        <dbReference type="EMBL" id="RPF46898.1"/>
    </source>
</evidence>
<dbReference type="Gene3D" id="3.30.300.20">
    <property type="match status" value="1"/>
</dbReference>
<dbReference type="HAMAP" id="MF_00003">
    <property type="entry name" value="RbfA"/>
    <property type="match status" value="1"/>
</dbReference>
<dbReference type="OrthoDB" id="307788at2"/>
<evidence type="ECO:0000256" key="2">
    <source>
        <dbReference type="HAMAP-Rule" id="MF_00003"/>
    </source>
</evidence>
<sequence>MAHRAARLAEAIKEELADIFQNELKDPRLGFLTITRVEVSSDLRYAKVFLSVYGSPAECESTLGVLERAQGFIRSQLGRRIRLRHVPEISFRFDPSIDYGVKIARLIDELKKDGASEQPK</sequence>
<dbReference type="PROSITE" id="PS01319">
    <property type="entry name" value="RBFA"/>
    <property type="match status" value="1"/>
</dbReference>
<dbReference type="InterPro" id="IPR000238">
    <property type="entry name" value="RbfA"/>
</dbReference>
<dbReference type="SUPFAM" id="SSF89919">
    <property type="entry name" value="Ribosome-binding factor A, RbfA"/>
    <property type="match status" value="1"/>
</dbReference>
<name>A0A3N5BB52_9THEO</name>
<keyword evidence="1 2" id="KW-0690">Ribosome biogenesis</keyword>
<protein>
    <recommendedName>
        <fullName evidence="2">Ribosome-binding factor A</fullName>
    </recommendedName>
</protein>
<dbReference type="Pfam" id="PF02033">
    <property type="entry name" value="RBFA"/>
    <property type="match status" value="1"/>
</dbReference>
<dbReference type="GO" id="GO:0030490">
    <property type="term" value="P:maturation of SSU-rRNA"/>
    <property type="evidence" value="ECO:0007669"/>
    <property type="project" value="UniProtKB-UniRule"/>
</dbReference>
<dbReference type="RefSeq" id="WP_123929359.1">
    <property type="nucleotide sequence ID" value="NZ_RKRE01000002.1"/>
</dbReference>
<dbReference type="AlphaFoldDB" id="A0A3N5BB52"/>
<dbReference type="PANTHER" id="PTHR33515:SF1">
    <property type="entry name" value="RIBOSOME-BINDING FACTOR A, CHLOROPLASTIC-RELATED"/>
    <property type="match status" value="1"/>
</dbReference>
<comment type="subunit">
    <text evidence="2">Monomer. Binds 30S ribosomal subunits, but not 50S ribosomal subunits or 70S ribosomes.</text>
</comment>
<dbReference type="PANTHER" id="PTHR33515">
    <property type="entry name" value="RIBOSOME-BINDING FACTOR A, CHLOROPLASTIC-RELATED"/>
    <property type="match status" value="1"/>
</dbReference>
<comment type="similarity">
    <text evidence="2">Belongs to the RbfA family.</text>
</comment>
<dbReference type="EMBL" id="RKRE01000002">
    <property type="protein sequence ID" value="RPF46898.1"/>
    <property type="molecule type" value="Genomic_DNA"/>
</dbReference>
<comment type="subcellular location">
    <subcellularLocation>
        <location evidence="2">Cytoplasm</location>
    </subcellularLocation>
</comment>
<gene>
    <name evidence="2" type="primary">rbfA</name>
    <name evidence="3" type="ORF">EDD75_1159</name>
</gene>
<dbReference type="GO" id="GO:0043024">
    <property type="term" value="F:ribosomal small subunit binding"/>
    <property type="evidence" value="ECO:0007669"/>
    <property type="project" value="TreeGrafter"/>
</dbReference>
<evidence type="ECO:0000256" key="1">
    <source>
        <dbReference type="ARBA" id="ARBA00022517"/>
    </source>
</evidence>
<keyword evidence="2" id="KW-0963">Cytoplasm</keyword>
<accession>A0A3N5BB52</accession>
<comment type="caution">
    <text evidence="3">The sequence shown here is derived from an EMBL/GenBank/DDBJ whole genome shotgun (WGS) entry which is preliminary data.</text>
</comment>
<proteinExistence type="inferred from homology"/>
<dbReference type="InterPro" id="IPR020053">
    <property type="entry name" value="Ribosome-bd_factorA_CS"/>
</dbReference>
<keyword evidence="4" id="KW-1185">Reference proteome</keyword>
<dbReference type="NCBIfam" id="TIGR00082">
    <property type="entry name" value="rbfA"/>
    <property type="match status" value="1"/>
</dbReference>
<dbReference type="GO" id="GO:0005829">
    <property type="term" value="C:cytosol"/>
    <property type="evidence" value="ECO:0007669"/>
    <property type="project" value="TreeGrafter"/>
</dbReference>
<reference evidence="3 4" key="1">
    <citation type="submission" date="2018-11" db="EMBL/GenBank/DDBJ databases">
        <title>Genomic Encyclopedia of Type Strains, Phase IV (KMG-IV): sequencing the most valuable type-strain genomes for metagenomic binning, comparative biology and taxonomic classification.</title>
        <authorList>
            <person name="Goeker M."/>
        </authorList>
    </citation>
    <scope>NUCLEOTIDE SEQUENCE [LARGE SCALE GENOMIC DNA]</scope>
    <source>
        <strain evidence="3 4">DSM 102936</strain>
    </source>
</reference>
<comment type="function">
    <text evidence="2">One of several proteins that assist in the late maturation steps of the functional core of the 30S ribosomal subunit. Associates with free 30S ribosomal subunits (but not with 30S subunits that are part of 70S ribosomes or polysomes). Required for efficient processing of 16S rRNA. May interact with the 5'-terminal helix region of 16S rRNA.</text>
</comment>
<evidence type="ECO:0000313" key="4">
    <source>
        <dbReference type="Proteomes" id="UP000282654"/>
    </source>
</evidence>
<dbReference type="InterPro" id="IPR023799">
    <property type="entry name" value="RbfA_dom_sf"/>
</dbReference>
<organism evidence="3 4">
    <name type="scientific">Thermodesulfitimonas autotrophica</name>
    <dbReference type="NCBI Taxonomy" id="1894989"/>
    <lineage>
        <taxon>Bacteria</taxon>
        <taxon>Bacillati</taxon>
        <taxon>Bacillota</taxon>
        <taxon>Clostridia</taxon>
        <taxon>Thermoanaerobacterales</taxon>
        <taxon>Thermoanaerobacteraceae</taxon>
        <taxon>Thermodesulfitimonas</taxon>
    </lineage>
</organism>
<dbReference type="Proteomes" id="UP000282654">
    <property type="component" value="Unassembled WGS sequence"/>
</dbReference>